<dbReference type="PANTHER" id="PTHR43651:SF11">
    <property type="entry name" value="MALTO-OLIGOSYLTREHALOSE TREHALOHYDROLASE"/>
    <property type="match status" value="1"/>
</dbReference>
<protein>
    <recommendedName>
        <fullName evidence="4">1,4-alpha-glucan branching enzyme</fullName>
        <ecNumber evidence="4">2.4.1.18</ecNumber>
    </recommendedName>
</protein>
<dbReference type="EMBL" id="JAFIDN010000007">
    <property type="protein sequence ID" value="MBP3193014.1"/>
    <property type="molecule type" value="Genomic_DNA"/>
</dbReference>
<dbReference type="GO" id="GO:0004553">
    <property type="term" value="F:hydrolase activity, hydrolyzing O-glycosyl compounds"/>
    <property type="evidence" value="ECO:0007669"/>
    <property type="project" value="InterPro"/>
</dbReference>
<evidence type="ECO:0000256" key="7">
    <source>
        <dbReference type="PIRSR" id="PIRSR000463-1"/>
    </source>
</evidence>
<dbReference type="InterPro" id="IPR014756">
    <property type="entry name" value="Ig_E-set"/>
</dbReference>
<dbReference type="Proteomes" id="UP000673975">
    <property type="component" value="Unassembled WGS sequence"/>
</dbReference>
<dbReference type="CDD" id="cd02855">
    <property type="entry name" value="E_set_GBE_prok_N"/>
    <property type="match status" value="1"/>
</dbReference>
<dbReference type="Gene3D" id="3.20.20.80">
    <property type="entry name" value="Glycosidases"/>
    <property type="match status" value="1"/>
</dbReference>
<dbReference type="InterPro" id="IPR013780">
    <property type="entry name" value="Glyco_hydro_b"/>
</dbReference>
<comment type="catalytic activity">
    <reaction evidence="1">
        <text>Transfers a segment of a (1-&gt;4)-alpha-D-glucan chain to a primary hydroxy group in a similar glucan chain.</text>
        <dbReference type="EC" id="2.4.1.18"/>
    </reaction>
</comment>
<dbReference type="InterPro" id="IPR006047">
    <property type="entry name" value="GH13_cat_dom"/>
</dbReference>
<dbReference type="RefSeq" id="WP_210512245.1">
    <property type="nucleotide sequence ID" value="NZ_JAFIDN010000007.1"/>
</dbReference>
<evidence type="ECO:0000313" key="9">
    <source>
        <dbReference type="EMBL" id="MBP3193014.1"/>
    </source>
</evidence>
<dbReference type="Pfam" id="PF00128">
    <property type="entry name" value="Alpha-amylase"/>
    <property type="match status" value="2"/>
</dbReference>
<dbReference type="InterPro" id="IPR004193">
    <property type="entry name" value="Glyco_hydro_13_N"/>
</dbReference>
<dbReference type="InterPro" id="IPR037439">
    <property type="entry name" value="Branching_enzy"/>
</dbReference>
<dbReference type="Pfam" id="PF02922">
    <property type="entry name" value="CBM_48"/>
    <property type="match status" value="1"/>
</dbReference>
<dbReference type="GO" id="GO:0005978">
    <property type="term" value="P:glycogen biosynthetic process"/>
    <property type="evidence" value="ECO:0007669"/>
    <property type="project" value="InterPro"/>
</dbReference>
<keyword evidence="6" id="KW-0119">Carbohydrate metabolism</keyword>
<dbReference type="Pfam" id="PF02806">
    <property type="entry name" value="Alpha-amylase_C"/>
    <property type="match status" value="1"/>
</dbReference>
<dbReference type="GO" id="GO:0003844">
    <property type="term" value="F:1,4-alpha-glucan branching enzyme activity"/>
    <property type="evidence" value="ECO:0007669"/>
    <property type="project" value="UniProtKB-EC"/>
</dbReference>
<dbReference type="InterPro" id="IPR017853">
    <property type="entry name" value="GH"/>
</dbReference>
<evidence type="ECO:0000256" key="6">
    <source>
        <dbReference type="ARBA" id="ARBA00023277"/>
    </source>
</evidence>
<feature type="active site" description="Nucleophile" evidence="7">
    <location>
        <position position="280"/>
    </location>
</feature>
<evidence type="ECO:0000259" key="8">
    <source>
        <dbReference type="SMART" id="SM00642"/>
    </source>
</evidence>
<keyword evidence="10" id="KW-1185">Reference proteome</keyword>
<comment type="caution">
    <text evidence="9">The sequence shown here is derived from an EMBL/GenBank/DDBJ whole genome shotgun (WGS) entry which is preliminary data.</text>
</comment>
<dbReference type="SUPFAM" id="SSF51445">
    <property type="entry name" value="(Trans)glycosidases"/>
    <property type="match status" value="1"/>
</dbReference>
<dbReference type="Gene3D" id="2.60.40.1180">
    <property type="entry name" value="Golgi alpha-mannosidase II"/>
    <property type="match status" value="1"/>
</dbReference>
<accession>A0A8J7UX75</accession>
<dbReference type="InterPro" id="IPR006048">
    <property type="entry name" value="A-amylase/branching_C"/>
</dbReference>
<evidence type="ECO:0000256" key="3">
    <source>
        <dbReference type="ARBA" id="ARBA00009000"/>
    </source>
</evidence>
<evidence type="ECO:0000256" key="1">
    <source>
        <dbReference type="ARBA" id="ARBA00000826"/>
    </source>
</evidence>
<dbReference type="InterPro" id="IPR013783">
    <property type="entry name" value="Ig-like_fold"/>
</dbReference>
<evidence type="ECO:0000256" key="4">
    <source>
        <dbReference type="ARBA" id="ARBA00012541"/>
    </source>
</evidence>
<reference evidence="9" key="1">
    <citation type="submission" date="2021-02" db="EMBL/GenBank/DDBJ databases">
        <title>Natronogracilivirga saccharolytica gen. nov. sp. nov. a new anaerobic, haloalkiliphilic carbohydrate-fermenting bacterium from soda lake and proposing of Cyclonatronumiaceae fam. nov. in the phylum Balneolaeota.</title>
        <authorList>
            <person name="Zhilina T.N."/>
            <person name="Sorokin D.Y."/>
            <person name="Zavarzina D.G."/>
            <person name="Toshchakov S.V."/>
            <person name="Kublanov I.V."/>
        </authorList>
    </citation>
    <scope>NUCLEOTIDE SEQUENCE</scope>
    <source>
        <strain evidence="9">Z-1702</strain>
    </source>
</reference>
<evidence type="ECO:0000256" key="2">
    <source>
        <dbReference type="ARBA" id="ARBA00002953"/>
    </source>
</evidence>
<dbReference type="PANTHER" id="PTHR43651">
    <property type="entry name" value="1,4-ALPHA-GLUCAN-BRANCHING ENZYME"/>
    <property type="match status" value="1"/>
</dbReference>
<evidence type="ECO:0000313" key="10">
    <source>
        <dbReference type="Proteomes" id="UP000673975"/>
    </source>
</evidence>
<keyword evidence="5" id="KW-0808">Transferase</keyword>
<organism evidence="9 10">
    <name type="scientific">Natronogracilivirga saccharolytica</name>
    <dbReference type="NCBI Taxonomy" id="2812953"/>
    <lineage>
        <taxon>Bacteria</taxon>
        <taxon>Pseudomonadati</taxon>
        <taxon>Balneolota</taxon>
        <taxon>Balneolia</taxon>
        <taxon>Balneolales</taxon>
        <taxon>Cyclonatronaceae</taxon>
        <taxon>Natronogracilivirga</taxon>
    </lineage>
</organism>
<gene>
    <name evidence="9" type="ORF">NATSA_10100</name>
</gene>
<dbReference type="Gene3D" id="2.60.40.10">
    <property type="entry name" value="Immunoglobulins"/>
    <property type="match status" value="1"/>
</dbReference>
<sequence length="595" mass="68022">MELLRDKGAVLHDKGCRFSVWAPHADDVFVTGSFNNWDKQANPMIPGKNGVWKADIEGVKDGDEYRYRIINGDKELYRIDPYARKVTDSRGNGVIRPLQLCSDMKPFEPPPMNELIIYEIHIGTFGKTEDQSGPGTLEGAARHLPYLRDLGINAVEIMPLAEFAGSYSWGYNPAHIFAVESEYGRLYQFRKFVEEAHRLGIAVILDVVYNHFGPDDLDLWQFDGWSENNMGGIYFYNDWRAETPWGHTRPDYGREQVRRFIRDNALMWLCEYNIDGLRWDMTSYIRNVHGHDGDPGGDLPDGWSLMQQVTGEIKDFRPTAINIAEDLQNNAALTKMPEDGGAGFDTQWNARFVHNVRKNLLARHDHYRNMDEIRDAILHRYYLNAFERVIYTESHDEVANGKARVPEEVDPGSASSWAAKKKSLLGAALVFTTPGIPMIFQGQEFLEDDWFHDQDPVDWSKLETFHGIYLFYRDIIALRRNKHGNTLGLTGQEVDVFHMSHELKMIAWHRWSQGGPGDSTVVIANFSGNERHDYEIVMPSPGKWIVRLNSDSNHYDPDFGNNGCSEVHAEPKDQDSPPVGKIRIAPYSVLILSRD</sequence>
<feature type="domain" description="Glycosyl hydrolase family 13 catalytic" evidence="8">
    <location>
        <begin position="119"/>
        <end position="479"/>
    </location>
</feature>
<feature type="active site" description="Proton donor" evidence="7">
    <location>
        <position position="325"/>
    </location>
</feature>
<dbReference type="PIRSF" id="PIRSF000463">
    <property type="entry name" value="GlgB"/>
    <property type="match status" value="1"/>
</dbReference>
<dbReference type="GO" id="GO:0043169">
    <property type="term" value="F:cation binding"/>
    <property type="evidence" value="ECO:0007669"/>
    <property type="project" value="InterPro"/>
</dbReference>
<comment type="similarity">
    <text evidence="3">Belongs to the glycosyl hydrolase 13 family. GlgB subfamily.</text>
</comment>
<dbReference type="SUPFAM" id="SSF51011">
    <property type="entry name" value="Glycosyl hydrolase domain"/>
    <property type="match status" value="1"/>
</dbReference>
<proteinExistence type="inferred from homology"/>
<evidence type="ECO:0000256" key="5">
    <source>
        <dbReference type="ARBA" id="ARBA00022679"/>
    </source>
</evidence>
<dbReference type="SMART" id="SM00642">
    <property type="entry name" value="Aamy"/>
    <property type="match status" value="1"/>
</dbReference>
<dbReference type="AlphaFoldDB" id="A0A8J7UX75"/>
<comment type="function">
    <text evidence="2">Catalyzes the formation of the alpha-1,6-glucosidic linkages in glycogen by scission of a 1,4-alpha-linked oligosaccharide from growing alpha-1,4-glucan chains and the subsequent attachment of the oligosaccharide to the alpha-1,6 position.</text>
</comment>
<dbReference type="CDD" id="cd11325">
    <property type="entry name" value="AmyAc_GTHase"/>
    <property type="match status" value="1"/>
</dbReference>
<dbReference type="InterPro" id="IPR044143">
    <property type="entry name" value="GlgB_N_E_set_prok"/>
</dbReference>
<name>A0A8J7UX75_9BACT</name>
<dbReference type="EC" id="2.4.1.18" evidence="4"/>
<dbReference type="SUPFAM" id="SSF81296">
    <property type="entry name" value="E set domains"/>
    <property type="match status" value="1"/>
</dbReference>